<dbReference type="Gene3D" id="1.20.1290.10">
    <property type="entry name" value="AhpD-like"/>
    <property type="match status" value="1"/>
</dbReference>
<sequence length="105" mass="11602">MLNFISQLEKSFAEFITEAYQNQTLCNKSKAIVLLTFALSEENPELVKEGLMKAKQEGLTNEEIAQIEAMVIALKGRKIVQLLTTGTSTNPGSNERTNKSSCCCQ</sequence>
<feature type="region of interest" description="Disordered" evidence="1">
    <location>
        <begin position="85"/>
        <end position="105"/>
    </location>
</feature>
<dbReference type="Proteomes" id="UP000006178">
    <property type="component" value="Chromosome"/>
</dbReference>
<reference evidence="2 3" key="1">
    <citation type="journal article" date="2014" name="Appl. Environ. Microbiol.">
        <title>Profile of Secreted Hydrolases, Associated Proteins, and SlpA in Thermoanaerobacterium saccharolyticum during the Degradation of Hemicellulose.</title>
        <authorList>
            <person name="Currie D.H."/>
            <person name="Guss A.M."/>
            <person name="Herring C.D."/>
            <person name="Giannone R.J."/>
            <person name="Johnson C.M."/>
            <person name="Lankford P.K."/>
            <person name="Brown S.D."/>
            <person name="Hettich R.L."/>
            <person name="Lynd L.R."/>
        </authorList>
    </citation>
    <scope>NUCLEOTIDE SEQUENCE [LARGE SCALE GENOMIC DNA]</scope>
    <source>
        <strain evidence="3">DSM 8691 / JW/SL-YS485</strain>
    </source>
</reference>
<dbReference type="InterPro" id="IPR029032">
    <property type="entry name" value="AhpD-like"/>
</dbReference>
<protein>
    <submittedName>
        <fullName evidence="2">Carboxymuconolactone decarboxylase family</fullName>
    </submittedName>
</protein>
<organism evidence="2 3">
    <name type="scientific">Thermoanaerobacterium saccharolyticum (strain DSM 8691 / JW/SL-YS485)</name>
    <dbReference type="NCBI Taxonomy" id="1094508"/>
    <lineage>
        <taxon>Bacteria</taxon>
        <taxon>Bacillati</taxon>
        <taxon>Bacillota</taxon>
        <taxon>Clostridia</taxon>
        <taxon>Thermoanaerobacterales</taxon>
        <taxon>Thermoanaerobacteraceae</taxon>
        <taxon>Thermoanaerobacterium</taxon>
    </lineage>
</organism>
<dbReference type="RefSeq" id="WP_014758848.1">
    <property type="nucleotide sequence ID" value="NC_017992.1"/>
</dbReference>
<accession>I3VWV2</accession>
<evidence type="ECO:0000313" key="2">
    <source>
        <dbReference type="EMBL" id="AFK86997.1"/>
    </source>
</evidence>
<dbReference type="PATRIC" id="fig|1094508.3.peg.2018"/>
<evidence type="ECO:0000256" key="1">
    <source>
        <dbReference type="SAM" id="MobiDB-lite"/>
    </source>
</evidence>
<gene>
    <name evidence="2" type="ordered locus">Tsac_1993</name>
</gene>
<proteinExistence type="predicted"/>
<dbReference type="eggNOG" id="ENOG5033WJH">
    <property type="taxonomic scope" value="Bacteria"/>
</dbReference>
<dbReference type="AlphaFoldDB" id="I3VWV2"/>
<evidence type="ECO:0000313" key="3">
    <source>
        <dbReference type="Proteomes" id="UP000006178"/>
    </source>
</evidence>
<feature type="compositionally biased region" description="Polar residues" evidence="1">
    <location>
        <begin position="85"/>
        <end position="95"/>
    </location>
</feature>
<name>I3VWV2_THESW</name>
<dbReference type="EMBL" id="CP003184">
    <property type="protein sequence ID" value="AFK86997.1"/>
    <property type="molecule type" value="Genomic_DNA"/>
</dbReference>
<dbReference type="SUPFAM" id="SSF69118">
    <property type="entry name" value="AhpD-like"/>
    <property type="match status" value="1"/>
</dbReference>
<dbReference type="KEGG" id="tsh:Tsac_1993"/>
<keyword evidence="3" id="KW-1185">Reference proteome</keyword>
<dbReference type="STRING" id="1094508.Tsac_1993"/>
<dbReference type="BioCyc" id="TSAC1094508:GLMA-2019-MONOMER"/>